<sequence length="261" mass="28317">MGDDGIQAMDSAQAVPESSIDTLLASVRDQGGGRFDAAGWHYLETLARRAAAHDGSARHMLETKLARALAVFAERFEQARTAAARMLATACEKHPHAATELQRLFASNDFKGLRYFLAELEAREQCAALTELVSQLEPALTGAPGHPTVQRATSHATATGSSTLELKTVRESRATWARLSVDKQLAQAMKQAPINAGPINSHMLVLRSLAMMQEISPDYLSRMVSYVDTLLLLDPGEMDVPAKRKKALPGKVAKPTKAMKK</sequence>
<organism evidence="1 2">
    <name type="scientific">Massilia eurypsychrophila</name>
    <dbReference type="NCBI Taxonomy" id="1485217"/>
    <lineage>
        <taxon>Bacteria</taxon>
        <taxon>Pseudomonadati</taxon>
        <taxon>Pseudomonadota</taxon>
        <taxon>Betaproteobacteria</taxon>
        <taxon>Burkholderiales</taxon>
        <taxon>Oxalobacteraceae</taxon>
        <taxon>Telluria group</taxon>
        <taxon>Massilia</taxon>
    </lineage>
</organism>
<dbReference type="OrthoDB" id="6025757at2"/>
<dbReference type="Proteomes" id="UP000230390">
    <property type="component" value="Unassembled WGS sequence"/>
</dbReference>
<protein>
    <recommendedName>
        <fullName evidence="3">DUF2894 domain-containing protein</fullName>
    </recommendedName>
</protein>
<gene>
    <name evidence="1" type="ORF">CR105_25655</name>
</gene>
<keyword evidence="2" id="KW-1185">Reference proteome</keyword>
<comment type="caution">
    <text evidence="1">The sequence shown here is derived from an EMBL/GenBank/DDBJ whole genome shotgun (WGS) entry which is preliminary data.</text>
</comment>
<evidence type="ECO:0008006" key="3">
    <source>
        <dbReference type="Google" id="ProtNLM"/>
    </source>
</evidence>
<dbReference type="EMBL" id="PDOC01000033">
    <property type="protein sequence ID" value="PIL42192.1"/>
    <property type="molecule type" value="Genomic_DNA"/>
</dbReference>
<dbReference type="InterPro" id="IPR021549">
    <property type="entry name" value="DUF2894"/>
</dbReference>
<dbReference type="RefSeq" id="WP_099793574.1">
    <property type="nucleotide sequence ID" value="NZ_JBHLYV010000004.1"/>
</dbReference>
<reference evidence="1 2" key="1">
    <citation type="submission" date="2017-10" db="EMBL/GenBank/DDBJ databases">
        <title>Massilia psychrophilum sp. nov., a novel purple-pigmented bacterium isolated from Tianshan glacier, Xinjiang Municipality, China.</title>
        <authorList>
            <person name="Wang H."/>
        </authorList>
    </citation>
    <scope>NUCLEOTIDE SEQUENCE [LARGE SCALE GENOMIC DNA]</scope>
    <source>
        <strain evidence="1 2">JCM 30074</strain>
    </source>
</reference>
<dbReference type="Pfam" id="PF11445">
    <property type="entry name" value="DUF2894"/>
    <property type="match status" value="1"/>
</dbReference>
<accession>A0A2G8T857</accession>
<dbReference type="AlphaFoldDB" id="A0A2G8T857"/>
<proteinExistence type="predicted"/>
<name>A0A2G8T857_9BURK</name>
<evidence type="ECO:0000313" key="2">
    <source>
        <dbReference type="Proteomes" id="UP000230390"/>
    </source>
</evidence>
<evidence type="ECO:0000313" key="1">
    <source>
        <dbReference type="EMBL" id="PIL42192.1"/>
    </source>
</evidence>